<feature type="coiled-coil region" evidence="1">
    <location>
        <begin position="715"/>
        <end position="770"/>
    </location>
</feature>
<dbReference type="AlphaFoldDB" id="A0AA38C7N9"/>
<protein>
    <submittedName>
        <fullName evidence="3">Uncharacterized protein</fullName>
    </submittedName>
</protein>
<dbReference type="GO" id="GO:0040008">
    <property type="term" value="P:regulation of growth"/>
    <property type="evidence" value="ECO:0007669"/>
    <property type="project" value="InterPro"/>
</dbReference>
<feature type="region of interest" description="Disordered" evidence="2">
    <location>
        <begin position="1"/>
        <end position="22"/>
    </location>
</feature>
<feature type="coiled-coil region" evidence="1">
    <location>
        <begin position="491"/>
        <end position="602"/>
    </location>
</feature>
<sequence>LQQYRKQKAEERAKKASAASTEISLSSGIKNSNVVHQLAGSLLTKTQELNGISFEKNPSEDVESHVVQPSRTASSDGSFPIIPSNEGEAPKVFVDDYVKMKSPAAEPIHKVDSSLSIVSDPIYSNRLERPSFKDNVESDRQDIVSSNELDSGYMNAWRRSYSENSSEFSKQQIAKTVSNESSKTYVDIANFFPNRTEQVAMKDEFLLSQEESFKENYLDERNGRAHELLEGIPTEEQVSSSFSSKDAEENALYKEKFQPLTHPGSIHKKNNLLEPEFTGKKYSDERRDFGNGKHGEEVAKFSGEGSEFPFSDRNNTGSHRIRIPSVHSYILTQKKNRPSTTLHSVVNSRHSRPSFLNSITSSTPSATVQIPMAGSEAPKFMGESIQTDVKNAAESSAITPWQSVNNEYEGSKKLGLHDRPLSQLEFSSSPQNDDFAALEQHIEDLTQDKFALQRALDASRTLTESLAQENSSLTEAFNQQGTVVSQLKVDLESQEEEIRAQLLVLNTLKVESENAQLECSAADERAKMLASEVIGLEEKALRLRSNELKLERQLETANDEIASNRRHISSLEKERLDLRSTIDALQEEKKLLQSKLRKAAANGGFDVHKSTKPLKNVKEASTSTEDIGIELFNFPGGSGLFLARQDDATTIIPTSQQLLSTVDVPQVPDVQSTVTVSSTNFSSSFNNTTSSFNSSERHNMLDLPVAIPSDQQRMVDNINSLIEELALEKESLARALKIESAEVTKIRASNQELSQKLESQTQRLELLIAQNMAHGSSVVGPRNIDTLNDEMEYVDEGDEVVERVLGWIMKLFPGGSSKRRT</sequence>
<dbReference type="PANTHER" id="PTHR47490:SF2">
    <property type="entry name" value="PROTEIN BLISTER"/>
    <property type="match status" value="1"/>
</dbReference>
<reference evidence="3 4" key="1">
    <citation type="journal article" date="2021" name="Nat. Plants">
        <title>The Taxus genome provides insights into paclitaxel biosynthesis.</title>
        <authorList>
            <person name="Xiong X."/>
            <person name="Gou J."/>
            <person name="Liao Q."/>
            <person name="Li Y."/>
            <person name="Zhou Q."/>
            <person name="Bi G."/>
            <person name="Li C."/>
            <person name="Du R."/>
            <person name="Wang X."/>
            <person name="Sun T."/>
            <person name="Guo L."/>
            <person name="Liang H."/>
            <person name="Lu P."/>
            <person name="Wu Y."/>
            <person name="Zhang Z."/>
            <person name="Ro D.K."/>
            <person name="Shang Y."/>
            <person name="Huang S."/>
            <person name="Yan J."/>
        </authorList>
    </citation>
    <scope>NUCLEOTIDE SEQUENCE [LARGE SCALE GENOMIC DNA]</scope>
    <source>
        <strain evidence="3">Ta-2019</strain>
    </source>
</reference>
<dbReference type="PANTHER" id="PTHR47490">
    <property type="entry name" value="PROTEIN BLISTER"/>
    <property type="match status" value="1"/>
</dbReference>
<feature type="non-terminal residue" evidence="3">
    <location>
        <position position="1"/>
    </location>
</feature>
<feature type="region of interest" description="Disordered" evidence="2">
    <location>
        <begin position="54"/>
        <end position="84"/>
    </location>
</feature>
<dbReference type="EMBL" id="JAHRHJ020003296">
    <property type="protein sequence ID" value="KAH9292024.1"/>
    <property type="molecule type" value="Genomic_DNA"/>
</dbReference>
<dbReference type="InterPro" id="IPR044194">
    <property type="entry name" value="BLISTER"/>
</dbReference>
<keyword evidence="4" id="KW-1185">Reference proteome</keyword>
<accession>A0AA38C7N9</accession>
<gene>
    <name evidence="3" type="ORF">KI387_042781</name>
</gene>
<evidence type="ECO:0000313" key="4">
    <source>
        <dbReference type="Proteomes" id="UP000824469"/>
    </source>
</evidence>
<proteinExistence type="predicted"/>
<evidence type="ECO:0000256" key="1">
    <source>
        <dbReference type="SAM" id="Coils"/>
    </source>
</evidence>
<feature type="non-terminal residue" evidence="3">
    <location>
        <position position="821"/>
    </location>
</feature>
<feature type="compositionally biased region" description="Polar residues" evidence="2">
    <location>
        <begin position="67"/>
        <end position="77"/>
    </location>
</feature>
<name>A0AA38C7N9_TAXCH</name>
<dbReference type="Proteomes" id="UP000824469">
    <property type="component" value="Unassembled WGS sequence"/>
</dbReference>
<organism evidence="3 4">
    <name type="scientific">Taxus chinensis</name>
    <name type="common">Chinese yew</name>
    <name type="synonym">Taxus wallichiana var. chinensis</name>
    <dbReference type="NCBI Taxonomy" id="29808"/>
    <lineage>
        <taxon>Eukaryota</taxon>
        <taxon>Viridiplantae</taxon>
        <taxon>Streptophyta</taxon>
        <taxon>Embryophyta</taxon>
        <taxon>Tracheophyta</taxon>
        <taxon>Spermatophyta</taxon>
        <taxon>Pinopsida</taxon>
        <taxon>Pinidae</taxon>
        <taxon>Conifers II</taxon>
        <taxon>Cupressales</taxon>
        <taxon>Taxaceae</taxon>
        <taxon>Taxus</taxon>
    </lineage>
</organism>
<keyword evidence="1" id="KW-0175">Coiled coil</keyword>
<evidence type="ECO:0000313" key="3">
    <source>
        <dbReference type="EMBL" id="KAH9292024.1"/>
    </source>
</evidence>
<evidence type="ECO:0000256" key="2">
    <source>
        <dbReference type="SAM" id="MobiDB-lite"/>
    </source>
</evidence>
<comment type="caution">
    <text evidence="3">The sequence shown here is derived from an EMBL/GenBank/DDBJ whole genome shotgun (WGS) entry which is preliminary data.</text>
</comment>